<feature type="non-terminal residue" evidence="1">
    <location>
        <position position="39"/>
    </location>
</feature>
<proteinExistence type="predicted"/>
<dbReference type="EMBL" id="BARV01002475">
    <property type="protein sequence ID" value="GAH92463.1"/>
    <property type="molecule type" value="Genomic_DNA"/>
</dbReference>
<reference evidence="1" key="1">
    <citation type="journal article" date="2014" name="Front. Microbiol.">
        <title>High frequency of phylogenetically diverse reductive dehalogenase-homologous genes in deep subseafloor sedimentary metagenomes.</title>
        <authorList>
            <person name="Kawai M."/>
            <person name="Futagami T."/>
            <person name="Toyoda A."/>
            <person name="Takaki Y."/>
            <person name="Nishi S."/>
            <person name="Hori S."/>
            <person name="Arai W."/>
            <person name="Tsubouchi T."/>
            <person name="Morono Y."/>
            <person name="Uchiyama I."/>
            <person name="Ito T."/>
            <person name="Fujiyama A."/>
            <person name="Inagaki F."/>
            <person name="Takami H."/>
        </authorList>
    </citation>
    <scope>NUCLEOTIDE SEQUENCE</scope>
    <source>
        <strain evidence="1">Expedition CK06-06</strain>
    </source>
</reference>
<dbReference type="AlphaFoldDB" id="X1LEC7"/>
<name>X1LEC7_9ZZZZ</name>
<accession>X1LEC7</accession>
<gene>
    <name evidence="1" type="ORF">S06H3_06381</name>
</gene>
<protein>
    <submittedName>
        <fullName evidence="1">Uncharacterized protein</fullName>
    </submittedName>
</protein>
<comment type="caution">
    <text evidence="1">The sequence shown here is derived from an EMBL/GenBank/DDBJ whole genome shotgun (WGS) entry which is preliminary data.</text>
</comment>
<sequence length="39" mass="3824">MAGNGIVAVTSAAIKGSRLIARLHPGNGAVIVASFAGEF</sequence>
<organism evidence="1">
    <name type="scientific">marine sediment metagenome</name>
    <dbReference type="NCBI Taxonomy" id="412755"/>
    <lineage>
        <taxon>unclassified sequences</taxon>
        <taxon>metagenomes</taxon>
        <taxon>ecological metagenomes</taxon>
    </lineage>
</organism>
<evidence type="ECO:0000313" key="1">
    <source>
        <dbReference type="EMBL" id="GAH92463.1"/>
    </source>
</evidence>